<dbReference type="EMBL" id="LLZZ01000171">
    <property type="protein sequence ID" value="KTA96634.1"/>
    <property type="molecule type" value="Genomic_DNA"/>
</dbReference>
<dbReference type="VEuPathDB" id="FungiDB:GWK60_H05159"/>
<organism evidence="1 2">
    <name type="scientific">Candida glabrata</name>
    <name type="common">Yeast</name>
    <name type="synonym">Torulopsis glabrata</name>
    <dbReference type="NCBI Taxonomy" id="5478"/>
    <lineage>
        <taxon>Eukaryota</taxon>
        <taxon>Fungi</taxon>
        <taxon>Dikarya</taxon>
        <taxon>Ascomycota</taxon>
        <taxon>Saccharomycotina</taxon>
        <taxon>Saccharomycetes</taxon>
        <taxon>Saccharomycetales</taxon>
        <taxon>Saccharomycetaceae</taxon>
        <taxon>Nakaseomyces</taxon>
    </lineage>
</organism>
<name>A0A0W0CU61_CANGB</name>
<accession>A0A0W0CU61</accession>
<gene>
    <name evidence="1" type="ORF">AO440_002117</name>
</gene>
<dbReference type="VEuPathDB" id="FungiDB:CAGL0H05247g"/>
<sequence>MELRKRKKVNYSESKGRIGGLKTVVVQPDSPPHNFNKDVKPKGLPQKIVRYTPMINKRKVSKRINKPTSKKVPHVMGNYDNSCRIKKLTFERPSFNDYSNYKQPEPALTGLIYSDARIDWINAKKFLANHREKLRKLAKFQYELYYKDITKPEYKGPQAFASLKLPDDMVSYSNIIKSIGSLLHEVENLETNKNSQKLYKPTIEISAEALKTIREQTSNNDRIERTAELHDIDIEDIKQILRKNEINTTLHQMNMLKSSDFQIMHTLMEKNYFPYDDSSLLWPTKYKKELKRYSSSELDQNDPLQLSIPLFTDF</sequence>
<reference evidence="1 2" key="1">
    <citation type="submission" date="2015-10" db="EMBL/GenBank/DDBJ databases">
        <title>Draft genomes sequences of Candida glabrata isolates 1A, 1B, 2A, 2B, 3A and 3B.</title>
        <authorList>
            <person name="Haavelsrud O.E."/>
            <person name="Gaustad P."/>
        </authorList>
    </citation>
    <scope>NUCLEOTIDE SEQUENCE [LARGE SCALE GENOMIC DNA]</scope>
    <source>
        <strain evidence="1">910700640</strain>
    </source>
</reference>
<evidence type="ECO:0000313" key="1">
    <source>
        <dbReference type="EMBL" id="KTA96634.1"/>
    </source>
</evidence>
<dbReference type="VEuPathDB" id="FungiDB:B1J91_H05247g"/>
<dbReference type="AlphaFoldDB" id="A0A0W0CU61"/>
<dbReference type="Proteomes" id="UP000054886">
    <property type="component" value="Unassembled WGS sequence"/>
</dbReference>
<evidence type="ECO:0000313" key="2">
    <source>
        <dbReference type="Proteomes" id="UP000054886"/>
    </source>
</evidence>
<proteinExistence type="predicted"/>
<dbReference type="VEuPathDB" id="FungiDB:GVI51_H05093"/>
<protein>
    <submittedName>
        <fullName evidence="1">Uncharacterized protein</fullName>
    </submittedName>
</protein>
<comment type="caution">
    <text evidence="1">The sequence shown here is derived from an EMBL/GenBank/DDBJ whole genome shotgun (WGS) entry which is preliminary data.</text>
</comment>